<evidence type="ECO:0000313" key="2">
    <source>
        <dbReference type="Proteomes" id="UP000027778"/>
    </source>
</evidence>
<dbReference type="EMBL" id="JOTM01000002">
    <property type="protein sequence ID" value="KEK25261.1"/>
    <property type="molecule type" value="Genomic_DNA"/>
</dbReference>
<dbReference type="OrthoDB" id="2990224at2"/>
<evidence type="ECO:0000313" key="1">
    <source>
        <dbReference type="EMBL" id="KEK25261.1"/>
    </source>
</evidence>
<dbReference type="STRING" id="574375.AZF08_07780"/>
<proteinExistence type="predicted"/>
<dbReference type="eggNOG" id="ENOG5030EC3">
    <property type="taxonomic scope" value="Bacteria"/>
</dbReference>
<accession>A0A073KFG6</accession>
<dbReference type="Proteomes" id="UP000027778">
    <property type="component" value="Unassembled WGS sequence"/>
</dbReference>
<reference evidence="1 2" key="1">
    <citation type="submission" date="2014-06" db="EMBL/GenBank/DDBJ databases">
        <title>Draft genome sequence of Bacillus gaemokensis JCM 15801 (MCCC 1A00707).</title>
        <authorList>
            <person name="Lai Q."/>
            <person name="Liu Y."/>
            <person name="Shao Z."/>
        </authorList>
    </citation>
    <scope>NUCLEOTIDE SEQUENCE [LARGE SCALE GENOMIC DNA]</scope>
    <source>
        <strain evidence="1 2">JCM 15801</strain>
    </source>
</reference>
<name>A0A073KFG6_9BACI</name>
<sequence length="109" mass="12800">MKDLTIIEWLEEKRLTDREIDFLLTLIPGLSTLWVDKSKRSNVFTMLKNQFTDFPVSEDIDYLQFNNLNLILQENLQGKISTDDLLQQLSQQRICKPISDFILASVHEQ</sequence>
<gene>
    <name evidence="1" type="ORF">BAGA_11560</name>
</gene>
<comment type="caution">
    <text evidence="1">The sequence shown here is derived from an EMBL/GenBank/DDBJ whole genome shotgun (WGS) entry which is preliminary data.</text>
</comment>
<dbReference type="RefSeq" id="WP_033673104.1">
    <property type="nucleotide sequence ID" value="NZ_JOTM01000002.1"/>
</dbReference>
<organism evidence="1 2">
    <name type="scientific">Bacillus gaemokensis</name>
    <dbReference type="NCBI Taxonomy" id="574375"/>
    <lineage>
        <taxon>Bacteria</taxon>
        <taxon>Bacillati</taxon>
        <taxon>Bacillota</taxon>
        <taxon>Bacilli</taxon>
        <taxon>Bacillales</taxon>
        <taxon>Bacillaceae</taxon>
        <taxon>Bacillus</taxon>
        <taxon>Bacillus cereus group</taxon>
    </lineage>
</organism>
<keyword evidence="2" id="KW-1185">Reference proteome</keyword>
<protein>
    <submittedName>
        <fullName evidence="1">Uncharacterized protein</fullName>
    </submittedName>
</protein>
<dbReference type="AlphaFoldDB" id="A0A073KFG6"/>